<protein>
    <submittedName>
        <fullName evidence="2">Conserved alpha-helical protein</fullName>
    </submittedName>
</protein>
<evidence type="ECO:0000313" key="2">
    <source>
        <dbReference type="EMBL" id="CED84627.1"/>
    </source>
</evidence>
<dbReference type="PANTHER" id="PTHR13282:SF6">
    <property type="entry name" value="PROTEIN FAM32A"/>
    <property type="match status" value="1"/>
</dbReference>
<dbReference type="InterPro" id="IPR013865">
    <property type="entry name" value="FAM32A"/>
</dbReference>
<sequence length="110" mass="11923">MSSSADYANVAGGSLKFKGGASSKKKKKSKSSSVSKPKEEIVGSGEGPSREGGSRRKTDAEKRFEEIQRERLAEKIAKTASKTHKDRVHDFNAKLESLSEHHDIPRVGPG</sequence>
<dbReference type="EMBL" id="LN483166">
    <property type="protein sequence ID" value="CED84627.1"/>
    <property type="molecule type" value="Genomic_DNA"/>
</dbReference>
<evidence type="ECO:0000256" key="1">
    <source>
        <dbReference type="SAM" id="MobiDB-lite"/>
    </source>
</evidence>
<proteinExistence type="predicted"/>
<dbReference type="AlphaFoldDB" id="A0A0F7SQX1"/>
<dbReference type="PANTHER" id="PTHR13282">
    <property type="entry name" value="PROTEIN FAM32A"/>
    <property type="match status" value="1"/>
</dbReference>
<feature type="compositionally biased region" description="Low complexity" evidence="1">
    <location>
        <begin position="12"/>
        <end position="22"/>
    </location>
</feature>
<feature type="compositionally biased region" description="Basic and acidic residues" evidence="1">
    <location>
        <begin position="48"/>
        <end position="64"/>
    </location>
</feature>
<reference evidence="2" key="1">
    <citation type="submission" date="2014-08" db="EMBL/GenBank/DDBJ databases">
        <authorList>
            <person name="Sharma Rahul"/>
            <person name="Thines Marco"/>
        </authorList>
    </citation>
    <scope>NUCLEOTIDE SEQUENCE</scope>
</reference>
<dbReference type="Pfam" id="PF08555">
    <property type="entry name" value="FAM32A"/>
    <property type="match status" value="1"/>
</dbReference>
<accession>A0A0F7SQX1</accession>
<dbReference type="GO" id="GO:0005730">
    <property type="term" value="C:nucleolus"/>
    <property type="evidence" value="ECO:0007669"/>
    <property type="project" value="TreeGrafter"/>
</dbReference>
<feature type="region of interest" description="Disordered" evidence="1">
    <location>
        <begin position="1"/>
        <end position="64"/>
    </location>
</feature>
<name>A0A0F7SQX1_PHARH</name>
<organism evidence="2">
    <name type="scientific">Phaffia rhodozyma</name>
    <name type="common">Yeast</name>
    <name type="synonym">Xanthophyllomyces dendrorhous</name>
    <dbReference type="NCBI Taxonomy" id="264483"/>
    <lineage>
        <taxon>Eukaryota</taxon>
        <taxon>Fungi</taxon>
        <taxon>Dikarya</taxon>
        <taxon>Basidiomycota</taxon>
        <taxon>Agaricomycotina</taxon>
        <taxon>Tremellomycetes</taxon>
        <taxon>Cystofilobasidiales</taxon>
        <taxon>Mrakiaceae</taxon>
        <taxon>Phaffia</taxon>
    </lineage>
</organism>